<sequence>MRAERIAAGLQSGWAAFSRAARPLTCGHDMDVPVIMLNWTLRLSIPTNEGPNAGPHPARMFTPGAMRSGFRISGVIGLGPLELKAGTIGEGFTPTVSFPLNIILALALDLWDCKYLFISRPAFLPTLVPGDIVHETTGQWLAAAVE</sequence>
<comment type="caution">
    <text evidence="1">The sequence shown here is derived from an EMBL/GenBank/DDBJ whole genome shotgun (WGS) entry which is preliminary data.</text>
</comment>
<protein>
    <submittedName>
        <fullName evidence="1">Sporulation integral membrane protein YtvI</fullName>
    </submittedName>
</protein>
<keyword evidence="2" id="KW-1185">Reference proteome</keyword>
<name>A0A5A7QT04_STRAF</name>
<organism evidence="1 2">
    <name type="scientific">Striga asiatica</name>
    <name type="common">Asiatic witchweed</name>
    <name type="synonym">Buchnera asiatica</name>
    <dbReference type="NCBI Taxonomy" id="4170"/>
    <lineage>
        <taxon>Eukaryota</taxon>
        <taxon>Viridiplantae</taxon>
        <taxon>Streptophyta</taxon>
        <taxon>Embryophyta</taxon>
        <taxon>Tracheophyta</taxon>
        <taxon>Spermatophyta</taxon>
        <taxon>Magnoliopsida</taxon>
        <taxon>eudicotyledons</taxon>
        <taxon>Gunneridae</taxon>
        <taxon>Pentapetalae</taxon>
        <taxon>asterids</taxon>
        <taxon>lamiids</taxon>
        <taxon>Lamiales</taxon>
        <taxon>Orobanchaceae</taxon>
        <taxon>Buchnereae</taxon>
        <taxon>Striga</taxon>
    </lineage>
</organism>
<accession>A0A5A7QT04</accession>
<proteinExistence type="predicted"/>
<dbReference type="AlphaFoldDB" id="A0A5A7QT04"/>
<dbReference type="OrthoDB" id="1536506at2759"/>
<reference evidence="2" key="1">
    <citation type="journal article" date="2019" name="Curr. Biol.">
        <title>Genome Sequence of Striga asiatica Provides Insight into the Evolution of Plant Parasitism.</title>
        <authorList>
            <person name="Yoshida S."/>
            <person name="Kim S."/>
            <person name="Wafula E.K."/>
            <person name="Tanskanen J."/>
            <person name="Kim Y.M."/>
            <person name="Honaas L."/>
            <person name="Yang Z."/>
            <person name="Spallek T."/>
            <person name="Conn C.E."/>
            <person name="Ichihashi Y."/>
            <person name="Cheong K."/>
            <person name="Cui S."/>
            <person name="Der J.P."/>
            <person name="Gundlach H."/>
            <person name="Jiao Y."/>
            <person name="Hori C."/>
            <person name="Ishida J.K."/>
            <person name="Kasahara H."/>
            <person name="Kiba T."/>
            <person name="Kim M.S."/>
            <person name="Koo N."/>
            <person name="Laohavisit A."/>
            <person name="Lee Y.H."/>
            <person name="Lumba S."/>
            <person name="McCourt P."/>
            <person name="Mortimer J.C."/>
            <person name="Mutuku J.M."/>
            <person name="Nomura T."/>
            <person name="Sasaki-Sekimoto Y."/>
            <person name="Seto Y."/>
            <person name="Wang Y."/>
            <person name="Wakatake T."/>
            <person name="Sakakibara H."/>
            <person name="Demura T."/>
            <person name="Yamaguchi S."/>
            <person name="Yoneyama K."/>
            <person name="Manabe R.I."/>
            <person name="Nelson D.C."/>
            <person name="Schulman A.H."/>
            <person name="Timko M.P."/>
            <person name="dePamphilis C.W."/>
            <person name="Choi D."/>
            <person name="Shirasu K."/>
        </authorList>
    </citation>
    <scope>NUCLEOTIDE SEQUENCE [LARGE SCALE GENOMIC DNA]</scope>
    <source>
        <strain evidence="2">cv. UVA1</strain>
    </source>
</reference>
<dbReference type="Proteomes" id="UP000325081">
    <property type="component" value="Unassembled WGS sequence"/>
</dbReference>
<dbReference type="EMBL" id="BKCP01008181">
    <property type="protein sequence ID" value="GER48052.1"/>
    <property type="molecule type" value="Genomic_DNA"/>
</dbReference>
<gene>
    <name evidence="1" type="ORF">STAS_25201</name>
</gene>
<evidence type="ECO:0000313" key="2">
    <source>
        <dbReference type="Proteomes" id="UP000325081"/>
    </source>
</evidence>
<evidence type="ECO:0000313" key="1">
    <source>
        <dbReference type="EMBL" id="GER48052.1"/>
    </source>
</evidence>